<feature type="region of interest" description="Disordered" evidence="1">
    <location>
        <begin position="1"/>
        <end position="35"/>
    </location>
</feature>
<sequence>METRETVWEETPARRATSAMEARWTRRSARAPARTRRVRGVLAEALLSALSTHAPSRPQIRGFFGR</sequence>
<evidence type="ECO:0000256" key="1">
    <source>
        <dbReference type="SAM" id="MobiDB-lite"/>
    </source>
</evidence>
<evidence type="ECO:0000313" key="3">
    <source>
        <dbReference type="Proteomes" id="UP001500253"/>
    </source>
</evidence>
<dbReference type="EMBL" id="BAAASD010000020">
    <property type="protein sequence ID" value="GAA2352264.1"/>
    <property type="molecule type" value="Genomic_DNA"/>
</dbReference>
<name>A0ABN3GIB9_9ACTN</name>
<gene>
    <name evidence="2" type="ORF">GCM10010246_46130</name>
</gene>
<keyword evidence="3" id="KW-1185">Reference proteome</keyword>
<feature type="compositionally biased region" description="Basic residues" evidence="1">
    <location>
        <begin position="25"/>
        <end position="35"/>
    </location>
</feature>
<reference evidence="2 3" key="1">
    <citation type="journal article" date="2019" name="Int. J. Syst. Evol. Microbiol.">
        <title>The Global Catalogue of Microorganisms (GCM) 10K type strain sequencing project: providing services to taxonomists for standard genome sequencing and annotation.</title>
        <authorList>
            <consortium name="The Broad Institute Genomics Platform"/>
            <consortium name="The Broad Institute Genome Sequencing Center for Infectious Disease"/>
            <person name="Wu L."/>
            <person name="Ma J."/>
        </authorList>
    </citation>
    <scope>NUCLEOTIDE SEQUENCE [LARGE SCALE GENOMIC DNA]</scope>
    <source>
        <strain evidence="2 3">JCM 4316</strain>
    </source>
</reference>
<accession>A0ABN3GIB9</accession>
<protein>
    <submittedName>
        <fullName evidence="2">Uncharacterized protein</fullName>
    </submittedName>
</protein>
<dbReference type="Proteomes" id="UP001500253">
    <property type="component" value="Unassembled WGS sequence"/>
</dbReference>
<organism evidence="2 3">
    <name type="scientific">Streptomyces cuspidosporus</name>
    <dbReference type="NCBI Taxonomy" id="66882"/>
    <lineage>
        <taxon>Bacteria</taxon>
        <taxon>Bacillati</taxon>
        <taxon>Actinomycetota</taxon>
        <taxon>Actinomycetes</taxon>
        <taxon>Kitasatosporales</taxon>
        <taxon>Streptomycetaceae</taxon>
        <taxon>Streptomyces</taxon>
    </lineage>
</organism>
<feature type="compositionally biased region" description="Basic and acidic residues" evidence="1">
    <location>
        <begin position="1"/>
        <end position="13"/>
    </location>
</feature>
<comment type="caution">
    <text evidence="2">The sequence shown here is derived from an EMBL/GenBank/DDBJ whole genome shotgun (WGS) entry which is preliminary data.</text>
</comment>
<proteinExistence type="predicted"/>
<evidence type="ECO:0000313" key="2">
    <source>
        <dbReference type="EMBL" id="GAA2352264.1"/>
    </source>
</evidence>